<evidence type="ECO:0000313" key="3">
    <source>
        <dbReference type="EMBL" id="ESS60088.1"/>
    </source>
</evidence>
<proteinExistence type="inferred from homology"/>
<dbReference type="InterPro" id="IPR003344">
    <property type="entry name" value="Big_1_dom"/>
</dbReference>
<feature type="domain" description="Big-1" evidence="2">
    <location>
        <begin position="858"/>
        <end position="948"/>
    </location>
</feature>
<evidence type="ECO:0000313" key="4">
    <source>
        <dbReference type="Proteomes" id="UP000017834"/>
    </source>
</evidence>
<dbReference type="InterPro" id="IPR008964">
    <property type="entry name" value="Invasin/intimin_cell_adhesion"/>
</dbReference>
<name>A0ABP2ZTF9_ENTCL</name>
<dbReference type="InterPro" id="IPR008969">
    <property type="entry name" value="CarboxyPept-like_regulatory"/>
</dbReference>
<organism evidence="3 4">
    <name type="scientific">Enterobacter cloacae S611</name>
    <dbReference type="NCBI Taxonomy" id="1399146"/>
    <lineage>
        <taxon>Bacteria</taxon>
        <taxon>Pseudomonadati</taxon>
        <taxon>Pseudomonadota</taxon>
        <taxon>Gammaproteobacteria</taxon>
        <taxon>Enterobacterales</taxon>
        <taxon>Enterobacteriaceae</taxon>
        <taxon>Enterobacter</taxon>
        <taxon>Enterobacter cloacae complex</taxon>
    </lineage>
</organism>
<dbReference type="SMART" id="SM00634">
    <property type="entry name" value="BID_1"/>
    <property type="match status" value="6"/>
</dbReference>
<dbReference type="SUPFAM" id="SSF49373">
    <property type="entry name" value="Invasin/intimin cell-adhesion fragments"/>
    <property type="match status" value="6"/>
</dbReference>
<reference evidence="3 4" key="1">
    <citation type="journal article" date="2014" name="Genome Announc.">
        <title>Draft Genome Sequence of Enterobacter cloacae Strain S611.</title>
        <authorList>
            <person name="Wang D."/>
            <person name="Han C.S."/>
            <person name="Dichosa A.E."/>
            <person name="Gleasner C.D."/>
            <person name="Johnson S.L."/>
            <person name="Daligault H.E."/>
            <person name="Davenport K.W."/>
            <person name="Li P.E."/>
            <person name="Pierson E.A."/>
            <person name="Pierson L.S.III."/>
        </authorList>
    </citation>
    <scope>NUCLEOTIDE SEQUENCE [LARGE SCALE GENOMIC DNA]</scope>
    <source>
        <strain evidence="3 4">S611</strain>
    </source>
</reference>
<sequence length="1291" mass="136818">MAGLQALISEPRMLSHTLSPTVASQAQNNPPLPTLDMQAEEAVEPAATDAWLAPKVAQTGQLLMSEDVGKASADFARSVGGGLINQQLQDWVGQKGTVNATLDSDGNIGGDVLLPLHDTEDQLLFGQLGLRKNDERNITNIGLGYRQQIDAWMYGVNTFYDYDYTGKNARLGIGGEAWGNFLKLSANAYHRLTDWHPSTIEKMKDYDERPANGFDLRLDGWLPSQPQWGGSVKYERYFGKNIALTSSGDLKNDPWALTLGLNYSPFPLLTLSGERSFGDTRDTRFDLSMNYRLGVPLWRQLDADNLDIQRSLMGSKYALVDRNYNIVMQYRKQLLVALSIPQHYTVEAGSTLSIPVTVAKAKYGLKRIEWQASANFSVNGGSFSQPSMTALEVQVPAYAPGHSRAASASQDYVLTAIGVDEKGNRSEPVTTTLHVMRSSVVVDQLTLTPDAAQIADNQHAFTVKARIVNRDRQPLVGQRVAFRVAQLTDSNNVSAATLFTDHASDKELLEVDTNNQGIAAVQLRSRVVGNGVLTAALRNGNERSARVEFIADVASARLTELTVLADNAVANGVQTNKLRATVTDRYGNPLASYPVMFSADNGATLVEGSPVLTDAQGQVMLSLTHTRAGISTVTANANNLSLSKTVTFEVDRATAHFVQSSVAQNALANGNDINMMQVRVADALGNPIPGMAIQFVPDSPVKVSPAQAVTDAQGEAQTALTSRRAGSFNAAANLVGTSHSARLTTTFLPDGNSAQLPDENLAISPDGAAANGRDTNGVTATVVDAYDNPLSGVAVRFSVSSGATLAASAGLTGADGKVSTTVVSSTAGVYTVNATVNGSTISKSTLFVADTATARIDDAHLLVDTNNAVADGNAMNNLTAIVKDASGNILSGMLVKFTVSSGAALTTAQGVSDDDGKVSTSVTSLRAGSYTVTASVGTTYASKPVNFTGDVTTAAIASVVLDGPAIEKDANGTDSFDFRATVKDANGNAIGGVTVNWAQDKGSDVTITSQSVTDSAGVAVGTLLSTRAEAVNVQVAASLSNANHVNANKKVSFTLPPVLVHGTTINAVTGSAISGVTVKIFRSQGDAQPLHTIVSDSSGKYSLTLKQGDYFVEASLAGYITLETDLVASLLGVTDYTKNFVLSPLLNGKAARMVLTWDARPKDLDSHLFVPVGNSTAHVQYSSRKPAGADAELDVDNTQGYGPETITINRMHPGNYCYAVYRYSTDHNDISGAKVKLYLADGRSYDWESVNANGYLNDRVWAIVKFVVAQDGTVDVVPINKLFSGSNINRC</sequence>
<feature type="domain" description="Big-1" evidence="2">
    <location>
        <begin position="656"/>
        <end position="748"/>
    </location>
</feature>
<dbReference type="Proteomes" id="UP000017834">
    <property type="component" value="Unassembled WGS sequence"/>
</dbReference>
<gene>
    <name evidence="3" type="ORF">EDP2_2094</name>
</gene>
<feature type="domain" description="Big-1" evidence="2">
    <location>
        <begin position="955"/>
        <end position="1054"/>
    </location>
</feature>
<dbReference type="Gene3D" id="2.40.160.160">
    <property type="entry name" value="Inverse autotransporter, beta-domain"/>
    <property type="match status" value="1"/>
</dbReference>
<dbReference type="InterPro" id="IPR038177">
    <property type="entry name" value="IAT_beta_sf"/>
</dbReference>
<evidence type="ECO:0000256" key="1">
    <source>
        <dbReference type="ARBA" id="ARBA00010116"/>
    </source>
</evidence>
<dbReference type="PANTHER" id="PTHR39576">
    <property type="entry name" value="ATTACHING AND EFFACING PROTEIN HOMOLOG-RELATED-RELATED"/>
    <property type="match status" value="1"/>
</dbReference>
<evidence type="ECO:0000259" key="2">
    <source>
        <dbReference type="PROSITE" id="PS51127"/>
    </source>
</evidence>
<dbReference type="Pfam" id="PF02369">
    <property type="entry name" value="Big_1"/>
    <property type="match status" value="5"/>
</dbReference>
<dbReference type="PROSITE" id="PS51127">
    <property type="entry name" value="BIG1"/>
    <property type="match status" value="5"/>
</dbReference>
<dbReference type="InterPro" id="IPR024519">
    <property type="entry name" value="IAT_beta"/>
</dbReference>
<dbReference type="SUPFAM" id="SSF49464">
    <property type="entry name" value="Carboxypeptidase regulatory domain-like"/>
    <property type="match status" value="1"/>
</dbReference>
<dbReference type="Pfam" id="PF11924">
    <property type="entry name" value="IAT_beta"/>
    <property type="match status" value="1"/>
</dbReference>
<protein>
    <submittedName>
        <fullName evidence="3">Bacterial Ig-like domain family protein</fullName>
    </submittedName>
</protein>
<dbReference type="Gene3D" id="2.60.40.10">
    <property type="entry name" value="Immunoglobulins"/>
    <property type="match status" value="6"/>
</dbReference>
<comment type="similarity">
    <text evidence="1">Belongs to the intimin/invasin family.</text>
</comment>
<dbReference type="EMBL" id="AXOM01000010">
    <property type="protein sequence ID" value="ESS60088.1"/>
    <property type="molecule type" value="Genomic_DNA"/>
</dbReference>
<comment type="caution">
    <text evidence="3">The sequence shown here is derived from an EMBL/GenBank/DDBJ whole genome shotgun (WGS) entry which is preliminary data.</text>
</comment>
<feature type="domain" description="Big-1" evidence="2">
    <location>
        <begin position="558"/>
        <end position="649"/>
    </location>
</feature>
<dbReference type="InterPro" id="IPR013783">
    <property type="entry name" value="Ig-like_fold"/>
</dbReference>
<dbReference type="PANTHER" id="PTHR39576:SF2">
    <property type="entry name" value="ATTACHING AND EFFACING PROTEIN HOMOLOG-RELATED"/>
    <property type="match status" value="1"/>
</dbReference>
<dbReference type="Gene3D" id="2.60.40.1120">
    <property type="entry name" value="Carboxypeptidase-like, regulatory domain"/>
    <property type="match status" value="1"/>
</dbReference>
<accession>A0ABP2ZTF9</accession>
<feature type="domain" description="Big-1" evidence="2">
    <location>
        <begin position="758"/>
        <end position="851"/>
    </location>
</feature>
<keyword evidence="4" id="KW-1185">Reference proteome</keyword>
<dbReference type="InterPro" id="IPR051715">
    <property type="entry name" value="Intimin-Invasin_domain"/>
</dbReference>